<sequence length="81" mass="9602">MRRPPVTHRPLSPTARRRRHRRPAPRRRHPRRRQDRRRLRRRVPSPDRTPWAPRVNGGEPRGIRAAGAAPGGVPRRRPRVD</sequence>
<comment type="caution">
    <text evidence="2">The sequence shown here is derived from an EMBL/GenBank/DDBJ whole genome shotgun (WGS) entry which is preliminary data.</text>
</comment>
<protein>
    <submittedName>
        <fullName evidence="2">Uncharacterized protein</fullName>
    </submittedName>
</protein>
<proteinExistence type="predicted"/>
<reference evidence="2 3" key="1">
    <citation type="journal article" date="2018" name="Front. Microbiol.">
        <title>Novel Insights Into Bacterial Dimethylsulfoniopropionate Catabolism in the East China Sea.</title>
        <authorList>
            <person name="Liu J."/>
            <person name="Liu J."/>
            <person name="Zhang S.H."/>
            <person name="Liang J."/>
            <person name="Lin H."/>
            <person name="Song D."/>
            <person name="Yang G.P."/>
            <person name="Todd J.D."/>
            <person name="Zhang X.H."/>
        </authorList>
    </citation>
    <scope>NUCLEOTIDE SEQUENCE [LARGE SCALE GENOMIC DNA]</scope>
    <source>
        <strain evidence="2 3">ZYFD042</strain>
    </source>
</reference>
<evidence type="ECO:0000313" key="3">
    <source>
        <dbReference type="Proteomes" id="UP000285970"/>
    </source>
</evidence>
<evidence type="ECO:0000256" key="1">
    <source>
        <dbReference type="SAM" id="MobiDB-lite"/>
    </source>
</evidence>
<evidence type="ECO:0000313" key="2">
    <source>
        <dbReference type="EMBL" id="RWR22709.1"/>
    </source>
</evidence>
<feature type="region of interest" description="Disordered" evidence="1">
    <location>
        <begin position="1"/>
        <end position="81"/>
    </location>
</feature>
<dbReference type="Proteomes" id="UP000285970">
    <property type="component" value="Unassembled WGS sequence"/>
</dbReference>
<gene>
    <name evidence="2" type="ORF">D8Y23_01795</name>
</gene>
<name>A0A443JQF1_9MICO</name>
<dbReference type="AlphaFoldDB" id="A0A443JQF1"/>
<dbReference type="EMBL" id="RBZY01000004">
    <property type="protein sequence ID" value="RWR22709.1"/>
    <property type="molecule type" value="Genomic_DNA"/>
</dbReference>
<feature type="compositionally biased region" description="Low complexity" evidence="1">
    <location>
        <begin position="63"/>
        <end position="73"/>
    </location>
</feature>
<organism evidence="2 3">
    <name type="scientific">Microbacterium enclense</name>
    <dbReference type="NCBI Taxonomy" id="993073"/>
    <lineage>
        <taxon>Bacteria</taxon>
        <taxon>Bacillati</taxon>
        <taxon>Actinomycetota</taxon>
        <taxon>Actinomycetes</taxon>
        <taxon>Micrococcales</taxon>
        <taxon>Microbacteriaceae</taxon>
        <taxon>Microbacterium</taxon>
    </lineage>
</organism>
<feature type="compositionally biased region" description="Basic residues" evidence="1">
    <location>
        <begin position="15"/>
        <end position="43"/>
    </location>
</feature>
<accession>A0A443JQF1</accession>